<comment type="caution">
    <text evidence="3">The sequence shown here is derived from an EMBL/GenBank/DDBJ whole genome shotgun (WGS) entry which is preliminary data.</text>
</comment>
<dbReference type="CDD" id="cd11035">
    <property type="entry name" value="P450cam-like"/>
    <property type="match status" value="1"/>
</dbReference>
<dbReference type="InterPro" id="IPR036396">
    <property type="entry name" value="Cyt_P450_sf"/>
</dbReference>
<dbReference type="Proteomes" id="UP000765845">
    <property type="component" value="Unassembled WGS sequence"/>
</dbReference>
<dbReference type="InterPro" id="IPR017972">
    <property type="entry name" value="Cyt_P450_CS"/>
</dbReference>
<dbReference type="Pfam" id="PF00067">
    <property type="entry name" value="p450"/>
    <property type="match status" value="1"/>
</dbReference>
<dbReference type="EMBL" id="JAAWWK010000001">
    <property type="protein sequence ID" value="NKI16376.1"/>
    <property type="molecule type" value="Genomic_DNA"/>
</dbReference>
<evidence type="ECO:0000313" key="4">
    <source>
        <dbReference type="Proteomes" id="UP000765845"/>
    </source>
</evidence>
<dbReference type="InterPro" id="IPR001128">
    <property type="entry name" value="Cyt_P450"/>
</dbReference>
<evidence type="ECO:0000313" key="3">
    <source>
        <dbReference type="EMBL" id="NKI16376.1"/>
    </source>
</evidence>
<name>A0ABX1GBQ8_9GAMM</name>
<keyword evidence="2" id="KW-0503">Monooxygenase</keyword>
<dbReference type="PANTHER" id="PTHR46696:SF6">
    <property type="entry name" value="P450, PUTATIVE (EUROFUNG)-RELATED"/>
    <property type="match status" value="1"/>
</dbReference>
<dbReference type="PRINTS" id="PR00359">
    <property type="entry name" value="BP450"/>
</dbReference>
<evidence type="ECO:0000256" key="1">
    <source>
        <dbReference type="ARBA" id="ARBA00010617"/>
    </source>
</evidence>
<reference evidence="3 4" key="1">
    <citation type="submission" date="2020-04" db="EMBL/GenBank/DDBJ databases">
        <authorList>
            <person name="Yoon J."/>
        </authorList>
    </citation>
    <scope>NUCLEOTIDE SEQUENCE [LARGE SCALE GENOMIC DNA]</scope>
    <source>
        <strain evidence="3 4">KMU-166</strain>
    </source>
</reference>
<keyword evidence="2" id="KW-0349">Heme</keyword>
<dbReference type="RefSeq" id="WP_168448899.1">
    <property type="nucleotide sequence ID" value="NZ_JAAWWK010000001.1"/>
</dbReference>
<gene>
    <name evidence="3" type="ORF">HCU74_02975</name>
</gene>
<accession>A0ABX1GBQ8</accession>
<dbReference type="PROSITE" id="PS00086">
    <property type="entry name" value="CYTOCHROME_P450"/>
    <property type="match status" value="1"/>
</dbReference>
<protein>
    <submittedName>
        <fullName evidence="3">Cytochrome P450</fullName>
    </submittedName>
</protein>
<keyword evidence="2" id="KW-0408">Iron</keyword>
<keyword evidence="4" id="KW-1185">Reference proteome</keyword>
<dbReference type="InterPro" id="IPR002397">
    <property type="entry name" value="Cyt_P450_B"/>
</dbReference>
<dbReference type="Gene3D" id="1.10.630.10">
    <property type="entry name" value="Cytochrome P450"/>
    <property type="match status" value="1"/>
</dbReference>
<organism evidence="3 4">
    <name type="scientific">Spongiibacter thalassae</name>
    <dbReference type="NCBI Taxonomy" id="2721624"/>
    <lineage>
        <taxon>Bacteria</taxon>
        <taxon>Pseudomonadati</taxon>
        <taxon>Pseudomonadota</taxon>
        <taxon>Gammaproteobacteria</taxon>
        <taxon>Cellvibrionales</taxon>
        <taxon>Spongiibacteraceae</taxon>
        <taxon>Spongiibacter</taxon>
    </lineage>
</organism>
<dbReference type="PRINTS" id="PR00385">
    <property type="entry name" value="P450"/>
</dbReference>
<dbReference type="SUPFAM" id="SSF48264">
    <property type="entry name" value="Cytochrome P450"/>
    <property type="match status" value="1"/>
</dbReference>
<evidence type="ECO:0000256" key="2">
    <source>
        <dbReference type="RuleBase" id="RU000461"/>
    </source>
</evidence>
<comment type="similarity">
    <text evidence="1 2">Belongs to the cytochrome P450 family.</text>
</comment>
<keyword evidence="2" id="KW-0479">Metal-binding</keyword>
<sequence length="483" mass="54067">MNRLKCSLGYTTVQFCSESSGRYLLARLGIHKKAIVTGIPMDMAHRVSKIQNNRYIQLAESWGWIFGVVVKGAAQTVSTLGSGRRAARPSHVPAELEIDFNFSAIDCSNSDIHSAWREMFNKPDIFWTPQNGGHWVVTRAEHIAKVMKTPEIFSSDQIILPKGAKPIKLLPLEARPDEHGPYRAIIAKRLTPKAVMGMREGVRSIAIEIIDGFYARGECEFVEDFAKRFPIAVFLQLVDLPQSDREKLLRWTEAAVRSKRPTHILTSFLHVMNYLEYWIRERRREPGDDLISDIVNAKIDGKPLSHNDIQSMLTVVLFGGLDTVAAILGFTAKFLAENPEHRQQLIDNPSLIPKAIDEILRLHGIVNLSRYVAEDTELGGVLMKKGDMIQVPNGLYGVDDRFISDPLTVDFNRPNSAASHAAFGMGIHRCVGSTLARMEITVFLEEWLSRIPNFQIEPGQSAITVAGQVNGIEKLPLSWSSPH</sequence>
<proteinExistence type="inferred from homology"/>
<dbReference type="PANTHER" id="PTHR46696">
    <property type="entry name" value="P450, PUTATIVE (EUROFUNG)-RELATED"/>
    <property type="match status" value="1"/>
</dbReference>
<keyword evidence="2" id="KW-0560">Oxidoreductase</keyword>